<reference evidence="8" key="1">
    <citation type="journal article" date="2019" name="Int. J. Syst. Evol. Microbiol.">
        <title>The Global Catalogue of Microorganisms (GCM) 10K type strain sequencing project: providing services to taxonomists for standard genome sequencing and annotation.</title>
        <authorList>
            <consortium name="The Broad Institute Genomics Platform"/>
            <consortium name="The Broad Institute Genome Sequencing Center for Infectious Disease"/>
            <person name="Wu L."/>
            <person name="Ma J."/>
        </authorList>
    </citation>
    <scope>NUCLEOTIDE SEQUENCE [LARGE SCALE GENOMIC DNA]</scope>
    <source>
        <strain evidence="8">PCU 280</strain>
    </source>
</reference>
<keyword evidence="8" id="KW-1185">Reference proteome</keyword>
<sequence>MTIIEDGRLLFHVLMHPFDGFYQVMNHRKKNYVLPVIILLLVGIVGIFSYQYTGFILNYNPMFAMNSVTIFLTTLFPIVLFLISNWSITTLFDGNGSMGDIFIVMCYALVPKLMFDIVGILLSNVVTQEEAPLLYAFTAIGTVWFCFLLFCGLCVVHEYTALTNIVTLIATFIAAIIIVFLAMLYFTLMSKVFGFIYAAFSEMTKRW</sequence>
<evidence type="ECO:0000259" key="6">
    <source>
        <dbReference type="Pfam" id="PF04893"/>
    </source>
</evidence>
<evidence type="ECO:0000256" key="5">
    <source>
        <dbReference type="SAM" id="Phobius"/>
    </source>
</evidence>
<dbReference type="InterPro" id="IPR006977">
    <property type="entry name" value="Yip1_dom"/>
</dbReference>
<evidence type="ECO:0000313" key="8">
    <source>
        <dbReference type="Proteomes" id="UP001596233"/>
    </source>
</evidence>
<feature type="transmembrane region" description="Helical" evidence="5">
    <location>
        <begin position="134"/>
        <end position="156"/>
    </location>
</feature>
<feature type="transmembrane region" description="Helical" evidence="5">
    <location>
        <begin position="64"/>
        <end position="89"/>
    </location>
</feature>
<dbReference type="Pfam" id="PF04893">
    <property type="entry name" value="Yip1"/>
    <property type="match status" value="1"/>
</dbReference>
<keyword evidence="2 5" id="KW-0812">Transmembrane</keyword>
<evidence type="ECO:0000256" key="1">
    <source>
        <dbReference type="ARBA" id="ARBA00004141"/>
    </source>
</evidence>
<feature type="transmembrane region" description="Helical" evidence="5">
    <location>
        <begin position="32"/>
        <end position="52"/>
    </location>
</feature>
<gene>
    <name evidence="7" type="ORF">ACFP56_18880</name>
</gene>
<comment type="subcellular location">
    <subcellularLocation>
        <location evidence="1">Membrane</location>
        <topology evidence="1">Multi-pass membrane protein</topology>
    </subcellularLocation>
</comment>
<dbReference type="Proteomes" id="UP001596233">
    <property type="component" value="Unassembled WGS sequence"/>
</dbReference>
<feature type="domain" description="Yip1" evidence="6">
    <location>
        <begin position="11"/>
        <end position="182"/>
    </location>
</feature>
<dbReference type="EMBL" id="JBHSTE010000007">
    <property type="protein sequence ID" value="MFC6334701.1"/>
    <property type="molecule type" value="Genomic_DNA"/>
</dbReference>
<dbReference type="RefSeq" id="WP_379237495.1">
    <property type="nucleotide sequence ID" value="NZ_JBHSTE010000007.1"/>
</dbReference>
<feature type="transmembrane region" description="Helical" evidence="5">
    <location>
        <begin position="168"/>
        <end position="200"/>
    </location>
</feature>
<keyword evidence="3 5" id="KW-1133">Transmembrane helix</keyword>
<evidence type="ECO:0000313" key="7">
    <source>
        <dbReference type="EMBL" id="MFC6334701.1"/>
    </source>
</evidence>
<accession>A0ABW1V8Y1</accession>
<protein>
    <submittedName>
        <fullName evidence="7">YIP1 family protein</fullName>
    </submittedName>
</protein>
<name>A0ABW1V8Y1_9BACL</name>
<evidence type="ECO:0000256" key="2">
    <source>
        <dbReference type="ARBA" id="ARBA00022692"/>
    </source>
</evidence>
<organism evidence="7 8">
    <name type="scientific">Paenibacillus septentrionalis</name>
    <dbReference type="NCBI Taxonomy" id="429342"/>
    <lineage>
        <taxon>Bacteria</taxon>
        <taxon>Bacillati</taxon>
        <taxon>Bacillota</taxon>
        <taxon>Bacilli</taxon>
        <taxon>Bacillales</taxon>
        <taxon>Paenibacillaceae</taxon>
        <taxon>Paenibacillus</taxon>
    </lineage>
</organism>
<evidence type="ECO:0000256" key="4">
    <source>
        <dbReference type="ARBA" id="ARBA00023136"/>
    </source>
</evidence>
<comment type="caution">
    <text evidence="7">The sequence shown here is derived from an EMBL/GenBank/DDBJ whole genome shotgun (WGS) entry which is preliminary data.</text>
</comment>
<proteinExistence type="predicted"/>
<evidence type="ECO:0000256" key="3">
    <source>
        <dbReference type="ARBA" id="ARBA00022989"/>
    </source>
</evidence>
<keyword evidence="4 5" id="KW-0472">Membrane</keyword>
<feature type="transmembrane region" description="Helical" evidence="5">
    <location>
        <begin position="101"/>
        <end position="122"/>
    </location>
</feature>